<gene>
    <name evidence="1" type="ORF">PENTCL1PPCAC_6275</name>
</gene>
<sequence>MVRFVISFIVFFFFFLPFIFAYPNMIYNDEDLSEDNGYRSFNSKRGLVIPSNAMMLRNFPMLRRV</sequence>
<organism evidence="1 2">
    <name type="scientific">Pristionchus entomophagus</name>
    <dbReference type="NCBI Taxonomy" id="358040"/>
    <lineage>
        <taxon>Eukaryota</taxon>
        <taxon>Metazoa</taxon>
        <taxon>Ecdysozoa</taxon>
        <taxon>Nematoda</taxon>
        <taxon>Chromadorea</taxon>
        <taxon>Rhabditida</taxon>
        <taxon>Rhabditina</taxon>
        <taxon>Diplogasteromorpha</taxon>
        <taxon>Diplogasteroidea</taxon>
        <taxon>Neodiplogasteridae</taxon>
        <taxon>Pristionchus</taxon>
    </lineage>
</organism>
<evidence type="ECO:0000313" key="2">
    <source>
        <dbReference type="Proteomes" id="UP001432027"/>
    </source>
</evidence>
<protein>
    <submittedName>
        <fullName evidence="1">Uncharacterized protein</fullName>
    </submittedName>
</protein>
<dbReference type="EMBL" id="BTSX01000002">
    <property type="protein sequence ID" value="GMS84100.1"/>
    <property type="molecule type" value="Genomic_DNA"/>
</dbReference>
<comment type="caution">
    <text evidence="1">The sequence shown here is derived from an EMBL/GenBank/DDBJ whole genome shotgun (WGS) entry which is preliminary data.</text>
</comment>
<proteinExistence type="predicted"/>
<keyword evidence="2" id="KW-1185">Reference proteome</keyword>
<dbReference type="Proteomes" id="UP001432027">
    <property type="component" value="Unassembled WGS sequence"/>
</dbReference>
<accession>A0AAV5SNF8</accession>
<name>A0AAV5SNF8_9BILA</name>
<reference evidence="1" key="1">
    <citation type="submission" date="2023-10" db="EMBL/GenBank/DDBJ databases">
        <title>Genome assembly of Pristionchus species.</title>
        <authorList>
            <person name="Yoshida K."/>
            <person name="Sommer R.J."/>
        </authorList>
    </citation>
    <scope>NUCLEOTIDE SEQUENCE</scope>
    <source>
        <strain evidence="1">RS0144</strain>
    </source>
</reference>
<evidence type="ECO:0000313" key="1">
    <source>
        <dbReference type="EMBL" id="GMS84100.1"/>
    </source>
</evidence>
<dbReference type="AlphaFoldDB" id="A0AAV5SNF8"/>